<name>A0ABS6LR25_9GAMM</name>
<keyword evidence="8" id="KW-0969">Cilium</keyword>
<evidence type="ECO:0000256" key="1">
    <source>
        <dbReference type="ARBA" id="ARBA00004514"/>
    </source>
</evidence>
<keyword evidence="5" id="KW-0804">Transcription</keyword>
<organism evidence="8 9">
    <name type="scientific">Rahnella bonaserana</name>
    <dbReference type="NCBI Taxonomy" id="2816248"/>
    <lineage>
        <taxon>Bacteria</taxon>
        <taxon>Pseudomonadati</taxon>
        <taxon>Pseudomonadota</taxon>
        <taxon>Gammaproteobacteria</taxon>
        <taxon>Enterobacterales</taxon>
        <taxon>Yersiniaceae</taxon>
        <taxon>Rahnella</taxon>
    </lineage>
</organism>
<dbReference type="Pfam" id="PF05400">
    <property type="entry name" value="FliT"/>
    <property type="match status" value="1"/>
</dbReference>
<keyword evidence="4" id="KW-0805">Transcription regulation</keyword>
<evidence type="ECO:0000313" key="9">
    <source>
        <dbReference type="Proteomes" id="UP000734343"/>
    </source>
</evidence>
<keyword evidence="6" id="KW-0143">Chaperone</keyword>
<evidence type="ECO:0000256" key="4">
    <source>
        <dbReference type="ARBA" id="ARBA00023015"/>
    </source>
</evidence>
<evidence type="ECO:0000256" key="2">
    <source>
        <dbReference type="ARBA" id="ARBA00022490"/>
    </source>
</evidence>
<evidence type="ECO:0000256" key="3">
    <source>
        <dbReference type="ARBA" id="ARBA00022795"/>
    </source>
</evidence>
<keyword evidence="8" id="KW-0282">Flagellum</keyword>
<comment type="caution">
    <text evidence="8">The sequence shown here is derived from an EMBL/GenBank/DDBJ whole genome shotgun (WGS) entry which is preliminary data.</text>
</comment>
<proteinExistence type="predicted"/>
<evidence type="ECO:0000313" key="8">
    <source>
        <dbReference type="EMBL" id="MBU9854093.1"/>
    </source>
</evidence>
<sequence>MVKQGKWEEFIQLAEVYITKLNDVISNQPEDILPDEKTSLSFILTSLIESEDEIEKTLKSRLDVLKKEMSSLHRGKKYSEAYSSQFTSAFH</sequence>
<reference evidence="8 9" key="1">
    <citation type="submission" date="2021-03" db="EMBL/GenBank/DDBJ databases">
        <title>Five novel Rahnella species.</title>
        <authorList>
            <person name="Brady C."/>
            <person name="Asselin J."/>
            <person name="Beer S."/>
            <person name="Bruberg M.B."/>
            <person name="Crampton B."/>
            <person name="Venter S."/>
            <person name="Arnold D."/>
            <person name="Denman S."/>
        </authorList>
    </citation>
    <scope>NUCLEOTIDE SEQUENCE [LARGE SCALE GENOMIC DNA]</scope>
    <source>
        <strain evidence="8 9">H11b</strain>
    </source>
</reference>
<keyword evidence="2" id="KW-0963">Cytoplasm</keyword>
<keyword evidence="9" id="KW-1185">Reference proteome</keyword>
<protein>
    <recommendedName>
        <fullName evidence="7">Flagellar protein FliT</fullName>
    </recommendedName>
</protein>
<gene>
    <name evidence="8" type="ORF">J1778_02185</name>
</gene>
<evidence type="ECO:0000256" key="7">
    <source>
        <dbReference type="ARBA" id="ARBA00093797"/>
    </source>
</evidence>
<dbReference type="Proteomes" id="UP000734343">
    <property type="component" value="Unassembled WGS sequence"/>
</dbReference>
<evidence type="ECO:0000256" key="6">
    <source>
        <dbReference type="ARBA" id="ARBA00023186"/>
    </source>
</evidence>
<dbReference type="EMBL" id="JAFMOW010000047">
    <property type="protein sequence ID" value="MBU9854093.1"/>
    <property type="molecule type" value="Genomic_DNA"/>
</dbReference>
<evidence type="ECO:0000256" key="5">
    <source>
        <dbReference type="ARBA" id="ARBA00023163"/>
    </source>
</evidence>
<comment type="subcellular location">
    <subcellularLocation>
        <location evidence="1">Cytoplasm</location>
        <location evidence="1">Cytosol</location>
    </subcellularLocation>
</comment>
<accession>A0ABS6LR25</accession>
<keyword evidence="3" id="KW-1005">Bacterial flagellum biogenesis</keyword>
<dbReference type="InterPro" id="IPR008622">
    <property type="entry name" value="FliT"/>
</dbReference>
<keyword evidence="8" id="KW-0966">Cell projection</keyword>